<dbReference type="STRING" id="1263868.RESH_05101"/>
<organism evidence="2 3">
    <name type="scientific">Rhodopirellula europaea SH398</name>
    <dbReference type="NCBI Taxonomy" id="1263868"/>
    <lineage>
        <taxon>Bacteria</taxon>
        <taxon>Pseudomonadati</taxon>
        <taxon>Planctomycetota</taxon>
        <taxon>Planctomycetia</taxon>
        <taxon>Pirellulales</taxon>
        <taxon>Pirellulaceae</taxon>
        <taxon>Rhodopirellula</taxon>
    </lineage>
</organism>
<dbReference type="PATRIC" id="fig|1263868.3.peg.5545"/>
<gene>
    <name evidence="2" type="ORF">RESH_05101</name>
</gene>
<evidence type="ECO:0000313" key="3">
    <source>
        <dbReference type="Proteomes" id="UP000011996"/>
    </source>
</evidence>
<protein>
    <submittedName>
        <fullName evidence="2">Uncharacterized protein</fullName>
    </submittedName>
</protein>
<evidence type="ECO:0000313" key="2">
    <source>
        <dbReference type="EMBL" id="EMI24276.1"/>
    </source>
</evidence>
<accession>M5RYI9</accession>
<dbReference type="EMBL" id="ANOF01000162">
    <property type="protein sequence ID" value="EMI24276.1"/>
    <property type="molecule type" value="Genomic_DNA"/>
</dbReference>
<comment type="caution">
    <text evidence="2">The sequence shown here is derived from an EMBL/GenBank/DDBJ whole genome shotgun (WGS) entry which is preliminary data.</text>
</comment>
<dbReference type="AlphaFoldDB" id="M5RYI9"/>
<proteinExistence type="predicted"/>
<reference evidence="2 3" key="1">
    <citation type="journal article" date="2013" name="Mar. Genomics">
        <title>Expression of sulfatases in Rhodopirellula baltica and the diversity of sulfatases in the genus Rhodopirellula.</title>
        <authorList>
            <person name="Wegner C.E."/>
            <person name="Richter-Heitmann T."/>
            <person name="Klindworth A."/>
            <person name="Klockow C."/>
            <person name="Richter M."/>
            <person name="Achstetter T."/>
            <person name="Glockner F.O."/>
            <person name="Harder J."/>
        </authorList>
    </citation>
    <scope>NUCLEOTIDE SEQUENCE [LARGE SCALE GENOMIC DNA]</scope>
    <source>
        <strain evidence="2 3">SH398</strain>
    </source>
</reference>
<dbReference type="Proteomes" id="UP000011996">
    <property type="component" value="Unassembled WGS sequence"/>
</dbReference>
<sequence length="97" mass="10677">MTANPNRAALSHTPIPPKSHCANTTRIDASPPNRLLISQQIPNANKSHQAPTQSLQPNQFAELKRSTATSRPTRTHGELSVTTWVAFRPVEVEICLE</sequence>
<feature type="region of interest" description="Disordered" evidence="1">
    <location>
        <begin position="1"/>
        <end position="29"/>
    </location>
</feature>
<name>M5RYI9_9BACT</name>
<evidence type="ECO:0000256" key="1">
    <source>
        <dbReference type="SAM" id="MobiDB-lite"/>
    </source>
</evidence>